<comment type="caution">
    <text evidence="2">The sequence shown here is derived from an EMBL/GenBank/DDBJ whole genome shotgun (WGS) entry which is preliminary data.</text>
</comment>
<keyword evidence="1" id="KW-0812">Transmembrane</keyword>
<dbReference type="Pfam" id="PF12412">
    <property type="entry name" value="DUF3667"/>
    <property type="match status" value="1"/>
</dbReference>
<feature type="transmembrane region" description="Helical" evidence="1">
    <location>
        <begin position="301"/>
        <end position="321"/>
    </location>
</feature>
<sequence>MSTLSHSKERHEKICLNCNAELNGRYCHICGQENIEPKETVWGLISHFFYDITHYDGKFFSTTKYLITRPGFLPKEYIEGRRARYLHPIRMYVFSSAVFFIIFYSMFTFNWAEKRDQKRMKADNAKVAKNTLDSAKIEALASAKDKSDSAVIEIAFDNAVKPYILALEEDEEDTVGTTDKWKEKYRKKKEAREKKEKERKEGPDINVTYSETQYTSISQYDSVQKTLPADQRDSWLERKVEHRKIELKARYKDNERALWSDLLQKFTHTFPYLLFVSLPLYAFYLKLLYYRRKQFLYVTHGIFLIYLYIFTFIDLLVYFGVDKIKDTLGWGWIGWLEAVVLLYGIFYAFLAMLKFYGQGIGKTLLKFIILNILAFWSIIFLFTVFFLFAVYKL</sequence>
<keyword evidence="1" id="KW-1133">Transmembrane helix</keyword>
<feature type="transmembrane region" description="Helical" evidence="1">
    <location>
        <begin position="333"/>
        <end position="356"/>
    </location>
</feature>
<dbReference type="InterPro" id="IPR022134">
    <property type="entry name" value="DUF3667"/>
</dbReference>
<keyword evidence="1" id="KW-0472">Membrane</keyword>
<accession>A0A4S8H9J9</accession>
<organism evidence="2 3">
    <name type="scientific">Niastella caeni</name>
    <dbReference type="NCBI Taxonomy" id="2569763"/>
    <lineage>
        <taxon>Bacteria</taxon>
        <taxon>Pseudomonadati</taxon>
        <taxon>Bacteroidota</taxon>
        <taxon>Chitinophagia</taxon>
        <taxon>Chitinophagales</taxon>
        <taxon>Chitinophagaceae</taxon>
        <taxon>Niastella</taxon>
    </lineage>
</organism>
<reference evidence="2 3" key="1">
    <citation type="submission" date="2019-04" db="EMBL/GenBank/DDBJ databases">
        <title>Niastella caeni sp. nov., isolated from activated sludge.</title>
        <authorList>
            <person name="Sheng M."/>
        </authorList>
    </citation>
    <scope>NUCLEOTIDE SEQUENCE [LARGE SCALE GENOMIC DNA]</scope>
    <source>
        <strain evidence="2 3">HX-2-15</strain>
    </source>
</reference>
<evidence type="ECO:0000313" key="2">
    <source>
        <dbReference type="EMBL" id="THU31568.1"/>
    </source>
</evidence>
<name>A0A4S8H9J9_9BACT</name>
<dbReference type="Proteomes" id="UP000306918">
    <property type="component" value="Unassembled WGS sequence"/>
</dbReference>
<protein>
    <submittedName>
        <fullName evidence="2">DUF3667 domain-containing protein</fullName>
    </submittedName>
</protein>
<evidence type="ECO:0000256" key="1">
    <source>
        <dbReference type="SAM" id="Phobius"/>
    </source>
</evidence>
<dbReference type="OrthoDB" id="675873at2"/>
<dbReference type="AlphaFoldDB" id="A0A4S8H9J9"/>
<dbReference type="EMBL" id="STFF01000013">
    <property type="protein sequence ID" value="THU31568.1"/>
    <property type="molecule type" value="Genomic_DNA"/>
</dbReference>
<feature type="transmembrane region" description="Helical" evidence="1">
    <location>
        <begin position="91"/>
        <end position="112"/>
    </location>
</feature>
<feature type="transmembrane region" description="Helical" evidence="1">
    <location>
        <begin position="368"/>
        <end position="391"/>
    </location>
</feature>
<gene>
    <name evidence="2" type="ORF">FAM09_28500</name>
</gene>
<proteinExistence type="predicted"/>
<evidence type="ECO:0000313" key="3">
    <source>
        <dbReference type="Proteomes" id="UP000306918"/>
    </source>
</evidence>
<keyword evidence="3" id="KW-1185">Reference proteome</keyword>
<feature type="transmembrane region" description="Helical" evidence="1">
    <location>
        <begin position="270"/>
        <end position="289"/>
    </location>
</feature>